<gene>
    <name evidence="7" type="primary">msrQ</name>
    <name evidence="9" type="ORF">P8627_10500</name>
</gene>
<evidence type="ECO:0000259" key="8">
    <source>
        <dbReference type="Pfam" id="PF01794"/>
    </source>
</evidence>
<feature type="transmembrane region" description="Helical" evidence="7">
    <location>
        <begin position="59"/>
        <end position="77"/>
    </location>
</feature>
<keyword evidence="7" id="KW-1003">Cell membrane</keyword>
<keyword evidence="4 7" id="KW-1133">Transmembrane helix</keyword>
<keyword evidence="7" id="KW-0285">Flavoprotein</keyword>
<feature type="domain" description="Ferric oxidoreductase" evidence="8">
    <location>
        <begin position="28"/>
        <end position="140"/>
    </location>
</feature>
<name>A0ABY8LA36_9RHOB</name>
<comment type="similarity">
    <text evidence="7">Belongs to the MsrQ family.</text>
</comment>
<dbReference type="RefSeq" id="WP_279964052.1">
    <property type="nucleotide sequence ID" value="NZ_CP122537.1"/>
</dbReference>
<dbReference type="EMBL" id="CP122537">
    <property type="protein sequence ID" value="WGH77477.1"/>
    <property type="molecule type" value="Genomic_DNA"/>
</dbReference>
<evidence type="ECO:0000256" key="4">
    <source>
        <dbReference type="ARBA" id="ARBA00022989"/>
    </source>
</evidence>
<proteinExistence type="inferred from homology"/>
<evidence type="ECO:0000256" key="7">
    <source>
        <dbReference type="HAMAP-Rule" id="MF_01207"/>
    </source>
</evidence>
<keyword evidence="5 7" id="KW-0408">Iron</keyword>
<protein>
    <recommendedName>
        <fullName evidence="7">Protein-methionine-sulfoxide reductase heme-binding subunit MsrQ</fullName>
    </recommendedName>
    <alternativeName>
        <fullName evidence="7">Flavocytochrome MsrQ</fullName>
    </alternativeName>
</protein>
<keyword evidence="7" id="KW-0249">Electron transport</keyword>
<reference evidence="9 10" key="1">
    <citation type="submission" date="2023-04" db="EMBL/GenBank/DDBJ databases">
        <title>Jannaschia ovalis sp. nov., a marine bacterium isolated from sea tidal flat.</title>
        <authorList>
            <person name="Kwon D.Y."/>
            <person name="Kim J.-J."/>
        </authorList>
    </citation>
    <scope>NUCLEOTIDE SEQUENCE [LARGE SCALE GENOMIC DNA]</scope>
    <source>
        <strain evidence="9 10">GRR-S6-38</strain>
    </source>
</reference>
<keyword evidence="7" id="KW-0288">FMN</keyword>
<keyword evidence="3 7" id="KW-0812">Transmembrane</keyword>
<organism evidence="9 10">
    <name type="scientific">Jannaschia ovalis</name>
    <dbReference type="NCBI Taxonomy" id="3038773"/>
    <lineage>
        <taxon>Bacteria</taxon>
        <taxon>Pseudomonadati</taxon>
        <taxon>Pseudomonadota</taxon>
        <taxon>Alphaproteobacteria</taxon>
        <taxon>Rhodobacterales</taxon>
        <taxon>Roseobacteraceae</taxon>
        <taxon>Jannaschia</taxon>
    </lineage>
</organism>
<evidence type="ECO:0000256" key="6">
    <source>
        <dbReference type="ARBA" id="ARBA00023136"/>
    </source>
</evidence>
<comment type="cofactor">
    <cofactor evidence="7">
        <name>heme b</name>
        <dbReference type="ChEBI" id="CHEBI:60344"/>
    </cofactor>
    <text evidence="7">Binds 1 heme b (iron(II)-protoporphyrin IX) group per subunit.</text>
</comment>
<feature type="transmembrane region" description="Helical" evidence="7">
    <location>
        <begin position="97"/>
        <end position="117"/>
    </location>
</feature>
<evidence type="ECO:0000256" key="1">
    <source>
        <dbReference type="ARBA" id="ARBA00004141"/>
    </source>
</evidence>
<comment type="caution">
    <text evidence="7">Lacks conserved residue(s) required for the propagation of feature annotation.</text>
</comment>
<sequence>MPGVWLVYRAVTGGLGVDPVKSLEHALGELSLQFLLVSLLITPLLRYGRVNLLKFRKALGLIGFSYLVLHFLVWLLLDLQLRWGQIGADLVKRPYIVVGFIAFLALVPLAATSFKKAVSVLGAQTWQRIHRLVYVAVILGGVHYVMQEKVWTVESLAYLAAAVILVGMRFLWIRRW</sequence>
<keyword evidence="7" id="KW-0479">Metal-binding</keyword>
<feature type="transmembrane region" description="Helical" evidence="7">
    <location>
        <begin position="129"/>
        <end position="146"/>
    </location>
</feature>
<comment type="subcellular location">
    <subcellularLocation>
        <location evidence="7">Cell membrane</location>
        <topology evidence="7">Multi-pass membrane protein</topology>
    </subcellularLocation>
    <subcellularLocation>
        <location evidence="1">Membrane</location>
        <topology evidence="1">Multi-pass membrane protein</topology>
    </subcellularLocation>
</comment>
<evidence type="ECO:0000256" key="3">
    <source>
        <dbReference type="ARBA" id="ARBA00022692"/>
    </source>
</evidence>
<dbReference type="HAMAP" id="MF_01207">
    <property type="entry name" value="MsrQ"/>
    <property type="match status" value="1"/>
</dbReference>
<dbReference type="PANTHER" id="PTHR36964:SF1">
    <property type="entry name" value="PROTEIN-METHIONINE-SULFOXIDE REDUCTASE HEME-BINDING SUBUNIT MSRQ"/>
    <property type="match status" value="1"/>
</dbReference>
<evidence type="ECO:0000313" key="9">
    <source>
        <dbReference type="EMBL" id="WGH77477.1"/>
    </source>
</evidence>
<keyword evidence="10" id="KW-1185">Reference proteome</keyword>
<keyword evidence="6 7" id="KW-0472">Membrane</keyword>
<dbReference type="Proteomes" id="UP001243420">
    <property type="component" value="Chromosome"/>
</dbReference>
<accession>A0ABY8LA36</accession>
<keyword evidence="7" id="KW-0349">Heme</keyword>
<comment type="function">
    <text evidence="7">Part of the MsrPQ system that repairs oxidized periplasmic proteins containing methionine sulfoxide residues (Met-O), using respiratory chain electrons. Thus protects these proteins from oxidative-stress damage caused by reactive species of oxygen and chlorine generated by the host defense mechanisms. MsrPQ is essential for the maintenance of envelope integrity under bleach stress, rescuing a wide series of structurally unrelated periplasmic proteins from methionine oxidation. MsrQ provides electrons for reduction to the reductase catalytic subunit MsrP, using the quinone pool of the respiratory chain.</text>
</comment>
<feature type="transmembrane region" description="Helical" evidence="7">
    <location>
        <begin position="30"/>
        <end position="47"/>
    </location>
</feature>
<evidence type="ECO:0000256" key="5">
    <source>
        <dbReference type="ARBA" id="ARBA00023004"/>
    </source>
</evidence>
<evidence type="ECO:0000256" key="2">
    <source>
        <dbReference type="ARBA" id="ARBA00022448"/>
    </source>
</evidence>
<dbReference type="InterPro" id="IPR013130">
    <property type="entry name" value="Fe3_Rdtase_TM_dom"/>
</dbReference>
<comment type="subunit">
    <text evidence="7">Heterodimer of a catalytic subunit (MsrP) and a heme-binding subunit (MsrQ).</text>
</comment>
<evidence type="ECO:0000313" key="10">
    <source>
        <dbReference type="Proteomes" id="UP001243420"/>
    </source>
</evidence>
<dbReference type="Pfam" id="PF01794">
    <property type="entry name" value="Ferric_reduct"/>
    <property type="match status" value="1"/>
</dbReference>
<comment type="cofactor">
    <cofactor evidence="7">
        <name>FMN</name>
        <dbReference type="ChEBI" id="CHEBI:58210"/>
    </cofactor>
    <text evidence="7">Binds 1 FMN per subunit.</text>
</comment>
<feature type="transmembrane region" description="Helical" evidence="7">
    <location>
        <begin position="152"/>
        <end position="172"/>
    </location>
</feature>
<keyword evidence="2 7" id="KW-0813">Transport</keyword>
<dbReference type="InterPro" id="IPR022837">
    <property type="entry name" value="MsrQ-like"/>
</dbReference>
<dbReference type="PANTHER" id="PTHR36964">
    <property type="entry name" value="PROTEIN-METHIONINE-SULFOXIDE REDUCTASE HEME-BINDING SUBUNIT MSRQ"/>
    <property type="match status" value="1"/>
</dbReference>